<dbReference type="SUPFAM" id="SSF159659">
    <property type="entry name" value="Cgl1923-like"/>
    <property type="match status" value="1"/>
</dbReference>
<name>A0A4U5JCW6_9EURY</name>
<proteinExistence type="predicted"/>
<dbReference type="Gene3D" id="3.40.50.10900">
    <property type="entry name" value="PAC-like subunit"/>
    <property type="match status" value="1"/>
</dbReference>
<accession>A0A4U5JCW6</accession>
<evidence type="ECO:0000313" key="3">
    <source>
        <dbReference type="Proteomes" id="UP000308037"/>
    </source>
</evidence>
<dbReference type="InterPro" id="IPR019151">
    <property type="entry name" value="Proteasome_assmbl_chaperone_2"/>
</dbReference>
<dbReference type="GO" id="GO:0000502">
    <property type="term" value="C:proteasome complex"/>
    <property type="evidence" value="ECO:0007669"/>
    <property type="project" value="UniProtKB-KW"/>
</dbReference>
<dbReference type="OrthoDB" id="165933at2157"/>
<dbReference type="Proteomes" id="UP000308037">
    <property type="component" value="Unassembled WGS sequence"/>
</dbReference>
<gene>
    <name evidence="2" type="ORF">DM868_08250</name>
</gene>
<sequence length="252" mass="28261">MPQNSFEISVPGDIDPGQTLLIGPSNLGMAGVTAADYLVRHLDSEKIGHITPEELPAITPFEDGEPRHHTRLYNLTEIDLTVLVGELFVPVWAARPFTNALIEWISTNRIEEIVLFHGVPFPHGPEEHAVFYVASEAYRETRLTETGLHPLRGGFLDGVAGELISKSIDGEIPPVGVYVTPTHPPGPDIDAAFRFFDAIEAIYGVEVDRTELEQQSEELKEYYANLAERMERLEEESGQSRSREYPEDRMYM</sequence>
<keyword evidence="2" id="KW-0647">Proteasome</keyword>
<dbReference type="PANTHER" id="PTHR35610:SF3">
    <property type="entry name" value="PROTEASOME ASSEMBLY CHAPERONE FAMILY PROTEIN"/>
    <property type="match status" value="1"/>
</dbReference>
<feature type="region of interest" description="Disordered" evidence="1">
    <location>
        <begin position="231"/>
        <end position="252"/>
    </location>
</feature>
<protein>
    <submittedName>
        <fullName evidence="2">Proteasome assembly chaperone family protein</fullName>
    </submittedName>
</protein>
<dbReference type="InterPro" id="IPR038389">
    <property type="entry name" value="PSMG2_sf"/>
</dbReference>
<keyword evidence="3" id="KW-1185">Reference proteome</keyword>
<dbReference type="AlphaFoldDB" id="A0A4U5JCW6"/>
<evidence type="ECO:0000256" key="1">
    <source>
        <dbReference type="SAM" id="MobiDB-lite"/>
    </source>
</evidence>
<dbReference type="RefSeq" id="WP_137276381.1">
    <property type="nucleotide sequence ID" value="NZ_QKNX01000002.1"/>
</dbReference>
<organism evidence="2 3">
    <name type="scientific">Natronomonas salsuginis</name>
    <dbReference type="NCBI Taxonomy" id="2217661"/>
    <lineage>
        <taxon>Archaea</taxon>
        <taxon>Methanobacteriati</taxon>
        <taxon>Methanobacteriota</taxon>
        <taxon>Stenosarchaea group</taxon>
        <taxon>Halobacteria</taxon>
        <taxon>Halobacteriales</taxon>
        <taxon>Natronomonadaceae</taxon>
        <taxon>Natronomonas</taxon>
    </lineage>
</organism>
<feature type="compositionally biased region" description="Basic and acidic residues" evidence="1">
    <location>
        <begin position="241"/>
        <end position="252"/>
    </location>
</feature>
<dbReference type="EMBL" id="QKNX01000002">
    <property type="protein sequence ID" value="TKR26465.1"/>
    <property type="molecule type" value="Genomic_DNA"/>
</dbReference>
<comment type="caution">
    <text evidence="2">The sequence shown here is derived from an EMBL/GenBank/DDBJ whole genome shotgun (WGS) entry which is preliminary data.</text>
</comment>
<dbReference type="Pfam" id="PF09754">
    <property type="entry name" value="PAC2"/>
    <property type="match status" value="1"/>
</dbReference>
<evidence type="ECO:0000313" key="2">
    <source>
        <dbReference type="EMBL" id="TKR26465.1"/>
    </source>
</evidence>
<reference evidence="2 3" key="1">
    <citation type="submission" date="2019-04" db="EMBL/GenBank/DDBJ databases">
        <title>Natronomonas sp. F20-122 a newhaloarchaeon isolated from a saline saltern of Isla Bacuta, Huelva, Spain.</title>
        <authorList>
            <person name="Duran-Viseras A."/>
            <person name="Sanchez-Porro C."/>
            <person name="Ventosa A."/>
        </authorList>
    </citation>
    <scope>NUCLEOTIDE SEQUENCE [LARGE SCALE GENOMIC DNA]</scope>
    <source>
        <strain evidence="2 3">F20-122</strain>
    </source>
</reference>
<dbReference type="PANTHER" id="PTHR35610">
    <property type="entry name" value="3-ISOPROPYLMALATE DEHYDRATASE-RELATED"/>
    <property type="match status" value="1"/>
</dbReference>